<organism evidence="1 2">
    <name type="scientific">Pipistrellus kuhlii</name>
    <name type="common">Kuhl's pipistrelle</name>
    <dbReference type="NCBI Taxonomy" id="59472"/>
    <lineage>
        <taxon>Eukaryota</taxon>
        <taxon>Metazoa</taxon>
        <taxon>Chordata</taxon>
        <taxon>Craniata</taxon>
        <taxon>Vertebrata</taxon>
        <taxon>Euteleostomi</taxon>
        <taxon>Mammalia</taxon>
        <taxon>Eutheria</taxon>
        <taxon>Laurasiatheria</taxon>
        <taxon>Chiroptera</taxon>
        <taxon>Yangochiroptera</taxon>
        <taxon>Vespertilionidae</taxon>
        <taxon>Pipistrellus</taxon>
    </lineage>
</organism>
<sequence>MKKAAALVHCNCFCSLLTPVHRDYYLFEDGCFLRLGLVFVLLLSVNSTTHLGSWVASVLSVSGDSEGDFQENPEEGRAHVRSPSLWGLSGGKLCDLLGSHFSLRALVSNFYTQMGLLKPTTLSELPSLRDLCISSCLGKAVLGRVDTAKNSSFSQAELL</sequence>
<accession>A0A7J7W3F9</accession>
<comment type="caution">
    <text evidence="1">The sequence shown here is derived from an EMBL/GenBank/DDBJ whole genome shotgun (WGS) entry which is preliminary data.</text>
</comment>
<dbReference type="Proteomes" id="UP000558488">
    <property type="component" value="Unassembled WGS sequence"/>
</dbReference>
<proteinExistence type="predicted"/>
<dbReference type="AlphaFoldDB" id="A0A7J7W3F9"/>
<evidence type="ECO:0000313" key="1">
    <source>
        <dbReference type="EMBL" id="KAF6331823.1"/>
    </source>
</evidence>
<evidence type="ECO:0000313" key="2">
    <source>
        <dbReference type="Proteomes" id="UP000558488"/>
    </source>
</evidence>
<gene>
    <name evidence="1" type="ORF">mPipKuh1_008133</name>
</gene>
<keyword evidence="2" id="KW-1185">Reference proteome</keyword>
<dbReference type="EMBL" id="JACAGB010000012">
    <property type="protein sequence ID" value="KAF6331823.1"/>
    <property type="molecule type" value="Genomic_DNA"/>
</dbReference>
<name>A0A7J7W3F9_PIPKU</name>
<protein>
    <submittedName>
        <fullName evidence="1">Uncharacterized protein</fullName>
    </submittedName>
</protein>
<reference evidence="1 2" key="1">
    <citation type="journal article" date="2020" name="Nature">
        <title>Six reference-quality genomes reveal evolution of bat adaptations.</title>
        <authorList>
            <person name="Jebb D."/>
            <person name="Huang Z."/>
            <person name="Pippel M."/>
            <person name="Hughes G.M."/>
            <person name="Lavrichenko K."/>
            <person name="Devanna P."/>
            <person name="Winkler S."/>
            <person name="Jermiin L.S."/>
            <person name="Skirmuntt E.C."/>
            <person name="Katzourakis A."/>
            <person name="Burkitt-Gray L."/>
            <person name="Ray D.A."/>
            <person name="Sullivan K.A.M."/>
            <person name="Roscito J.G."/>
            <person name="Kirilenko B.M."/>
            <person name="Davalos L.M."/>
            <person name="Corthals A.P."/>
            <person name="Power M.L."/>
            <person name="Jones G."/>
            <person name="Ransome R.D."/>
            <person name="Dechmann D.K.N."/>
            <person name="Locatelli A.G."/>
            <person name="Puechmaille S.J."/>
            <person name="Fedrigo O."/>
            <person name="Jarvis E.D."/>
            <person name="Hiller M."/>
            <person name="Vernes S.C."/>
            <person name="Myers E.W."/>
            <person name="Teeling E.C."/>
        </authorList>
    </citation>
    <scope>NUCLEOTIDE SEQUENCE [LARGE SCALE GENOMIC DNA]</scope>
    <source>
        <strain evidence="1">MPipKuh1</strain>
        <tissue evidence="1">Flight muscle</tissue>
    </source>
</reference>